<dbReference type="SUPFAM" id="SSF51126">
    <property type="entry name" value="Pectin lyase-like"/>
    <property type="match status" value="1"/>
</dbReference>
<dbReference type="InParanoid" id="F6VFI3"/>
<protein>
    <recommendedName>
        <fullName evidence="3">Right handed beta helix domain-containing protein</fullName>
    </recommendedName>
</protein>
<keyword evidence="2" id="KW-1185">Reference proteome</keyword>
<sequence length="218" mass="24318">MVKNMNVTQSVFKDIGNLALTVEYNGEAKDRFAPRNIDIKRNTFKGCGVYAMLQPSCVHVKGVGNIMVQENDISITPYAGLRVGWQKTFTKDYNNGKKVFKIVRNHIHHYGNGILSDFAAIYMSSNMQDCGIIQNMSICHLHVLVSDNAIHHSRAYHYGAIGVFSDTAASSVTVTRNWIYKLADCAVNFHCGQNNIAVNNMIYHISPKRVFGVCNPSV</sequence>
<proteinExistence type="predicted"/>
<dbReference type="Ensembl" id="ENSCINT00000028870.2">
    <property type="protein sequence ID" value="ENSCINP00000028624.2"/>
    <property type="gene ID" value="ENSCING00000016567.2"/>
</dbReference>
<dbReference type="HOGENOM" id="CLU_1269420_0_0_1"/>
<accession>F6VFI3</accession>
<organism evidence="1 2">
    <name type="scientific">Ciona intestinalis</name>
    <name type="common">Transparent sea squirt</name>
    <name type="synonym">Ascidia intestinalis</name>
    <dbReference type="NCBI Taxonomy" id="7719"/>
    <lineage>
        <taxon>Eukaryota</taxon>
        <taxon>Metazoa</taxon>
        <taxon>Chordata</taxon>
        <taxon>Tunicata</taxon>
        <taxon>Ascidiacea</taxon>
        <taxon>Phlebobranchia</taxon>
        <taxon>Cionidae</taxon>
        <taxon>Ciona</taxon>
    </lineage>
</organism>
<evidence type="ECO:0008006" key="3">
    <source>
        <dbReference type="Google" id="ProtNLM"/>
    </source>
</evidence>
<name>F6VFI3_CIOIN</name>
<evidence type="ECO:0000313" key="2">
    <source>
        <dbReference type="Proteomes" id="UP000008144"/>
    </source>
</evidence>
<evidence type="ECO:0000313" key="1">
    <source>
        <dbReference type="Ensembl" id="ENSCINP00000028624.2"/>
    </source>
</evidence>
<dbReference type="PANTHER" id="PTHR36453:SF1">
    <property type="entry name" value="RIGHT HANDED BETA HELIX DOMAIN-CONTAINING PROTEIN"/>
    <property type="match status" value="1"/>
</dbReference>
<reference evidence="1" key="3">
    <citation type="submission" date="2025-09" db="UniProtKB">
        <authorList>
            <consortium name="Ensembl"/>
        </authorList>
    </citation>
    <scope>IDENTIFICATION</scope>
</reference>
<dbReference type="Proteomes" id="UP000008144">
    <property type="component" value="Unassembled WGS sequence"/>
</dbReference>
<reference evidence="2" key="1">
    <citation type="journal article" date="2002" name="Science">
        <title>The draft genome of Ciona intestinalis: insights into chordate and vertebrate origins.</title>
        <authorList>
            <person name="Dehal P."/>
            <person name="Satou Y."/>
            <person name="Campbell R.K."/>
            <person name="Chapman J."/>
            <person name="Degnan B."/>
            <person name="De Tomaso A."/>
            <person name="Davidson B."/>
            <person name="Di Gregorio A."/>
            <person name="Gelpke M."/>
            <person name="Goodstein D.M."/>
            <person name="Harafuji N."/>
            <person name="Hastings K.E."/>
            <person name="Ho I."/>
            <person name="Hotta K."/>
            <person name="Huang W."/>
            <person name="Kawashima T."/>
            <person name="Lemaire P."/>
            <person name="Martinez D."/>
            <person name="Meinertzhagen I.A."/>
            <person name="Necula S."/>
            <person name="Nonaka M."/>
            <person name="Putnam N."/>
            <person name="Rash S."/>
            <person name="Saiga H."/>
            <person name="Satake M."/>
            <person name="Terry A."/>
            <person name="Yamada L."/>
            <person name="Wang H.G."/>
            <person name="Awazu S."/>
            <person name="Azumi K."/>
            <person name="Boore J."/>
            <person name="Branno M."/>
            <person name="Chin-Bow S."/>
            <person name="DeSantis R."/>
            <person name="Doyle S."/>
            <person name="Francino P."/>
            <person name="Keys D.N."/>
            <person name="Haga S."/>
            <person name="Hayashi H."/>
            <person name="Hino K."/>
            <person name="Imai K.S."/>
            <person name="Inaba K."/>
            <person name="Kano S."/>
            <person name="Kobayashi K."/>
            <person name="Kobayashi M."/>
            <person name="Lee B.I."/>
            <person name="Makabe K.W."/>
            <person name="Manohar C."/>
            <person name="Matassi G."/>
            <person name="Medina M."/>
            <person name="Mochizuki Y."/>
            <person name="Mount S."/>
            <person name="Morishita T."/>
            <person name="Miura S."/>
            <person name="Nakayama A."/>
            <person name="Nishizaka S."/>
            <person name="Nomoto H."/>
            <person name="Ohta F."/>
            <person name="Oishi K."/>
            <person name="Rigoutsos I."/>
            <person name="Sano M."/>
            <person name="Sasaki A."/>
            <person name="Sasakura Y."/>
            <person name="Shoguchi E."/>
            <person name="Shin-i T."/>
            <person name="Spagnuolo A."/>
            <person name="Stainier D."/>
            <person name="Suzuki M.M."/>
            <person name="Tassy O."/>
            <person name="Takatori N."/>
            <person name="Tokuoka M."/>
            <person name="Yagi K."/>
            <person name="Yoshizaki F."/>
            <person name="Wada S."/>
            <person name="Zhang C."/>
            <person name="Hyatt P.D."/>
            <person name="Larimer F."/>
            <person name="Detter C."/>
            <person name="Doggett N."/>
            <person name="Glavina T."/>
            <person name="Hawkins T."/>
            <person name="Richardson P."/>
            <person name="Lucas S."/>
            <person name="Kohara Y."/>
            <person name="Levine M."/>
            <person name="Satoh N."/>
            <person name="Rokhsar D.S."/>
        </authorList>
    </citation>
    <scope>NUCLEOTIDE SEQUENCE [LARGE SCALE GENOMIC DNA]</scope>
</reference>
<reference evidence="1" key="2">
    <citation type="submission" date="2025-08" db="UniProtKB">
        <authorList>
            <consortium name="Ensembl"/>
        </authorList>
    </citation>
    <scope>IDENTIFICATION</scope>
</reference>
<dbReference type="PANTHER" id="PTHR36453">
    <property type="entry name" value="SECRETED PROTEIN-RELATED"/>
    <property type="match status" value="1"/>
</dbReference>
<dbReference type="InterPro" id="IPR012334">
    <property type="entry name" value="Pectin_lyas_fold"/>
</dbReference>
<dbReference type="GeneTree" id="ENSGT00390000000829"/>
<dbReference type="Gene3D" id="2.160.20.10">
    <property type="entry name" value="Single-stranded right-handed beta-helix, Pectin lyase-like"/>
    <property type="match status" value="1"/>
</dbReference>
<dbReference type="AlphaFoldDB" id="F6VFI3"/>
<dbReference type="InterPro" id="IPR011050">
    <property type="entry name" value="Pectin_lyase_fold/virulence"/>
</dbReference>